<dbReference type="Gene3D" id="3.40.1170.60">
    <property type="match status" value="1"/>
</dbReference>
<dbReference type="AlphaFoldDB" id="A0A0U3TFR7"/>
<gene>
    <name evidence="3" type="ORF">AERYTH_06915</name>
</gene>
<dbReference type="SUPFAM" id="SSF56672">
    <property type="entry name" value="DNA/RNA polymerases"/>
    <property type="match status" value="1"/>
</dbReference>
<accession>A0A0U3TFR7</accession>
<evidence type="ECO:0000256" key="1">
    <source>
        <dbReference type="ARBA" id="ARBA00022763"/>
    </source>
</evidence>
<name>A0A0U3TFR7_9ACTN</name>
<keyword evidence="4" id="KW-1185">Reference proteome</keyword>
<proteinExistence type="predicted"/>
<evidence type="ECO:0000313" key="4">
    <source>
        <dbReference type="Proteomes" id="UP000067689"/>
    </source>
</evidence>
<reference evidence="3 4" key="1">
    <citation type="journal article" date="1991" name="Int. J. Syst. Bacteriol.">
        <title>Description of the erythromycin-producing bacterium Arthrobacter sp. strain NRRL B-3381 as Aeromicrobium erythreum gen. nov., sp. nov.</title>
        <authorList>
            <person name="Miller E.S."/>
            <person name="Woese C.R."/>
            <person name="Brenner S."/>
        </authorList>
    </citation>
    <scope>NUCLEOTIDE SEQUENCE [LARGE SCALE GENOMIC DNA]</scope>
    <source>
        <strain evidence="3 4">AR18</strain>
    </source>
</reference>
<dbReference type="Gene3D" id="1.10.150.20">
    <property type="entry name" value="5' to 3' exonuclease, C-terminal subdomain"/>
    <property type="match status" value="1"/>
</dbReference>
<dbReference type="EMBL" id="CP011502">
    <property type="protein sequence ID" value="ALX04439.1"/>
    <property type="molecule type" value="Genomic_DNA"/>
</dbReference>
<dbReference type="RefSeq" id="WP_067856393.1">
    <property type="nucleotide sequence ID" value="NZ_CP011502.1"/>
</dbReference>
<sequence length="506" mass="54295">MRTLVVWCPDWPVRAALPDLPRDEPGAVLEGGQVLACNHAARVEGVRRGMRRRDAQARCPELHLADHRPDVEARSFEEVLLGVEELSPAVTPLRPGLCALPVPARFYGGEEQAAAVVAERVVSLAVWDVRLGVADTLFAAEQAARRAAPQDVHVVEPGTDAAFLAPLPVEVLESPDVVSLLRRMGLTTLAHLAALRPSDVHTRFGAHGGLLHRLASGQDPRLLARRDVPPELSGVLALEPPVSSSETVAFSLRSVAERFVARLAERGVVCTALGIEVEVDGVVASTRRWAHPRWFGAVDVVNRVRWQLQGTVLPGPVGGVRLVPETVAPVGEHAPVLFGAGTRAADDERVERGIARVQGLVGHDGVLAAQVQGGRAPAARRLLTTWGEQAQPARAVGAPWPGSVPPPAPATVYAAPRPAQVVGPGDRVVGVDGRGAISCEPVRFRATGDEQWRPVASWAGPWPVDELWWDEAAARRVARFQVVGVDGTAWLMVVENGTWWTEARYD</sequence>
<evidence type="ECO:0000313" key="3">
    <source>
        <dbReference type="EMBL" id="ALX04439.1"/>
    </source>
</evidence>
<dbReference type="InterPro" id="IPR043502">
    <property type="entry name" value="DNA/RNA_pol_sf"/>
</dbReference>
<dbReference type="InterPro" id="IPR050356">
    <property type="entry name" value="SulA_CellDiv_inhibitor"/>
</dbReference>
<protein>
    <submittedName>
        <fullName evidence="3">DNA polymerase</fullName>
    </submittedName>
</protein>
<dbReference type="KEGG" id="aer:AERYTH_06915"/>
<organism evidence="3 4">
    <name type="scientific">Aeromicrobium erythreum</name>
    <dbReference type="NCBI Taxonomy" id="2041"/>
    <lineage>
        <taxon>Bacteria</taxon>
        <taxon>Bacillati</taxon>
        <taxon>Actinomycetota</taxon>
        <taxon>Actinomycetes</taxon>
        <taxon>Propionibacteriales</taxon>
        <taxon>Nocardioidaceae</taxon>
        <taxon>Aeromicrobium</taxon>
    </lineage>
</organism>
<dbReference type="PANTHER" id="PTHR35369">
    <property type="entry name" value="BLR3025 PROTEIN-RELATED"/>
    <property type="match status" value="1"/>
</dbReference>
<dbReference type="STRING" id="2041.AERYTH_06915"/>
<dbReference type="CDD" id="cd03468">
    <property type="entry name" value="PolY_like"/>
    <property type="match status" value="1"/>
</dbReference>
<dbReference type="PATRIC" id="fig|2041.4.peg.1449"/>
<dbReference type="InterPro" id="IPR001126">
    <property type="entry name" value="UmuC"/>
</dbReference>
<evidence type="ECO:0000259" key="2">
    <source>
        <dbReference type="PROSITE" id="PS50173"/>
    </source>
</evidence>
<keyword evidence="1" id="KW-0227">DNA damage</keyword>
<dbReference type="Proteomes" id="UP000067689">
    <property type="component" value="Chromosome"/>
</dbReference>
<feature type="domain" description="UmuC" evidence="2">
    <location>
        <begin position="22"/>
        <end position="170"/>
    </location>
</feature>
<dbReference type="Pfam" id="PF00817">
    <property type="entry name" value="IMS"/>
    <property type="match status" value="1"/>
</dbReference>
<dbReference type="PROSITE" id="PS50173">
    <property type="entry name" value="UMUC"/>
    <property type="match status" value="1"/>
</dbReference>
<dbReference type="OrthoDB" id="5244088at2"/>
<dbReference type="GO" id="GO:0006281">
    <property type="term" value="P:DNA repair"/>
    <property type="evidence" value="ECO:0007669"/>
    <property type="project" value="InterPro"/>
</dbReference>
<dbReference type="PANTHER" id="PTHR35369:SF2">
    <property type="entry name" value="BLR3025 PROTEIN"/>
    <property type="match status" value="1"/>
</dbReference>